<evidence type="ECO:0000256" key="1">
    <source>
        <dbReference type="ARBA" id="ARBA00008226"/>
    </source>
</evidence>
<dbReference type="OrthoDB" id="2423964at2759"/>
<dbReference type="PANTHER" id="PTHR11777">
    <property type="entry name" value="ALANYL-TRNA SYNTHETASE"/>
    <property type="match status" value="1"/>
</dbReference>
<evidence type="ECO:0000313" key="12">
    <source>
        <dbReference type="Proteomes" id="UP000270094"/>
    </source>
</evidence>
<evidence type="ECO:0000256" key="6">
    <source>
        <dbReference type="ARBA" id="ARBA00022840"/>
    </source>
</evidence>
<keyword evidence="3" id="KW-0820">tRNA-binding</keyword>
<evidence type="ECO:0000256" key="4">
    <source>
        <dbReference type="ARBA" id="ARBA00022598"/>
    </source>
</evidence>
<feature type="domain" description="Alanyl-transfer RNA synthetases family profile" evidence="10">
    <location>
        <begin position="1"/>
        <end position="454"/>
    </location>
</feature>
<organism evidence="11 12">
    <name type="scientific">Strongylus vulgaris</name>
    <name type="common">Blood worm</name>
    <dbReference type="NCBI Taxonomy" id="40348"/>
    <lineage>
        <taxon>Eukaryota</taxon>
        <taxon>Metazoa</taxon>
        <taxon>Ecdysozoa</taxon>
        <taxon>Nematoda</taxon>
        <taxon>Chromadorea</taxon>
        <taxon>Rhabditida</taxon>
        <taxon>Rhabditina</taxon>
        <taxon>Rhabditomorpha</taxon>
        <taxon>Strongyloidea</taxon>
        <taxon>Strongylidae</taxon>
        <taxon>Strongylus</taxon>
    </lineage>
</organism>
<dbReference type="EMBL" id="UYYB01003187">
    <property type="protein sequence ID" value="VDM66572.1"/>
    <property type="molecule type" value="Genomic_DNA"/>
</dbReference>
<keyword evidence="7" id="KW-0694">RNA-binding</keyword>
<dbReference type="FunFam" id="3.30.980.10:FF:000004">
    <property type="entry name" value="Alanine--tRNA ligase, cytoplasmic"/>
    <property type="match status" value="1"/>
</dbReference>
<dbReference type="InterPro" id="IPR018162">
    <property type="entry name" value="Ala-tRNA-ligase_IIc_anticod-bd"/>
</dbReference>
<dbReference type="GO" id="GO:0002161">
    <property type="term" value="F:aminoacyl-tRNA deacylase activity"/>
    <property type="evidence" value="ECO:0007669"/>
    <property type="project" value="TreeGrafter"/>
</dbReference>
<sequence length="454" mass="50376">MGLERLASVMQDVPSNFDIDAFEPIMRRISTISKRGVYKGRVGHEDVDGRDASYRILADHMRAAVVALCDGVEPSAVDAGFVVRKMLRRSFWHASAKLGVDRFACAELVPVVVETLKSAYPELSTATERIEKCIADEEHHYWSIVDRGTELFEQMRLNIPKGTKVFPGDDAFVLHDTHGIPIEITEDMSKEHGLTVDTKKFLELKEEAKALSRSKSGFKKAPSLDTGGLKSSEKAKYNYFLDEDGNYVFPPVATKVLALFHGSDRVDSLCSDGSLVLEDCQFYAEEGGQKCDKGFLEIEGKTVFEVSSVEKVDGVAVLHGKVMGNSKITGNSVLTQKIDVNRRMALMRAHTATHLLNWALRRVGAGRGQRGSSIEEDSLRFDYATDDCAGEDDVVENVEEFVQSVISQGKPVIVEEMPMDKASELSQLQSEFKEVIESSFLLFVTLCVLVFLEI</sequence>
<dbReference type="Proteomes" id="UP000270094">
    <property type="component" value="Unassembled WGS sequence"/>
</dbReference>
<dbReference type="PRINTS" id="PR00980">
    <property type="entry name" value="TRNASYNTHALA"/>
</dbReference>
<dbReference type="GO" id="GO:0000049">
    <property type="term" value="F:tRNA binding"/>
    <property type="evidence" value="ECO:0007669"/>
    <property type="project" value="UniProtKB-KW"/>
</dbReference>
<dbReference type="InterPro" id="IPR018164">
    <property type="entry name" value="Ala-tRNA-synth_IIc_N"/>
</dbReference>
<dbReference type="InterPro" id="IPR018165">
    <property type="entry name" value="Ala-tRNA-synth_IIc_core"/>
</dbReference>
<accession>A0A3P7KFJ3</accession>
<keyword evidence="5" id="KW-0547">Nucleotide-binding</keyword>
<evidence type="ECO:0000256" key="2">
    <source>
        <dbReference type="ARBA" id="ARBA00013168"/>
    </source>
</evidence>
<keyword evidence="9" id="KW-0030">Aminoacyl-tRNA synthetase</keyword>
<dbReference type="Gene3D" id="2.40.30.130">
    <property type="match status" value="1"/>
</dbReference>
<keyword evidence="4" id="KW-0436">Ligase</keyword>
<evidence type="ECO:0000256" key="5">
    <source>
        <dbReference type="ARBA" id="ARBA00022741"/>
    </source>
</evidence>
<keyword evidence="6" id="KW-0067">ATP-binding</keyword>
<dbReference type="GO" id="GO:0004813">
    <property type="term" value="F:alanine-tRNA ligase activity"/>
    <property type="evidence" value="ECO:0007669"/>
    <property type="project" value="UniProtKB-EC"/>
</dbReference>
<gene>
    <name evidence="11" type="ORF">SVUK_LOCUS1570</name>
</gene>
<dbReference type="InterPro" id="IPR050058">
    <property type="entry name" value="Ala-tRNA_ligase"/>
</dbReference>
<dbReference type="GO" id="GO:0006419">
    <property type="term" value="P:alanyl-tRNA aminoacylation"/>
    <property type="evidence" value="ECO:0007669"/>
    <property type="project" value="InterPro"/>
</dbReference>
<dbReference type="EC" id="6.1.1.7" evidence="2"/>
<dbReference type="PANTHER" id="PTHR11777:SF10">
    <property type="entry name" value="ALANINE--TRNA LIGASE, MITOCHONDRIAL"/>
    <property type="match status" value="1"/>
</dbReference>
<keyword evidence="8" id="KW-0648">Protein biosynthesis</keyword>
<dbReference type="SUPFAM" id="SSF101353">
    <property type="entry name" value="Putative anticodon-binding domain of alanyl-tRNA synthetase (AlaRS)"/>
    <property type="match status" value="1"/>
</dbReference>
<dbReference type="Pfam" id="PF01411">
    <property type="entry name" value="tRNA-synt_2c"/>
    <property type="match status" value="1"/>
</dbReference>
<dbReference type="InterPro" id="IPR018163">
    <property type="entry name" value="Thr/Ala-tRNA-synth_IIc_edit"/>
</dbReference>
<evidence type="ECO:0000256" key="8">
    <source>
        <dbReference type="ARBA" id="ARBA00022917"/>
    </source>
</evidence>
<dbReference type="InterPro" id="IPR002318">
    <property type="entry name" value="Ala-tRNA-lgiase_IIc"/>
</dbReference>
<protein>
    <recommendedName>
        <fullName evidence="2">alanine--tRNA ligase</fullName>
        <ecNumber evidence="2">6.1.1.7</ecNumber>
    </recommendedName>
</protein>
<dbReference type="InterPro" id="IPR009000">
    <property type="entry name" value="Transl_B-barrel_sf"/>
</dbReference>
<proteinExistence type="inferred from homology"/>
<evidence type="ECO:0000259" key="10">
    <source>
        <dbReference type="PROSITE" id="PS50860"/>
    </source>
</evidence>
<evidence type="ECO:0000313" key="11">
    <source>
        <dbReference type="EMBL" id="VDM66572.1"/>
    </source>
</evidence>
<evidence type="ECO:0000256" key="3">
    <source>
        <dbReference type="ARBA" id="ARBA00022555"/>
    </source>
</evidence>
<evidence type="ECO:0000256" key="7">
    <source>
        <dbReference type="ARBA" id="ARBA00022884"/>
    </source>
</evidence>
<dbReference type="GO" id="GO:0005524">
    <property type="term" value="F:ATP binding"/>
    <property type="evidence" value="ECO:0007669"/>
    <property type="project" value="UniProtKB-KW"/>
</dbReference>
<reference evidence="11 12" key="1">
    <citation type="submission" date="2018-11" db="EMBL/GenBank/DDBJ databases">
        <authorList>
            <consortium name="Pathogen Informatics"/>
        </authorList>
    </citation>
    <scope>NUCLEOTIDE SEQUENCE [LARGE SCALE GENOMIC DNA]</scope>
</reference>
<dbReference type="PROSITE" id="PS50860">
    <property type="entry name" value="AA_TRNA_LIGASE_II_ALA"/>
    <property type="match status" value="1"/>
</dbReference>
<name>A0A3P7KFJ3_STRVU</name>
<dbReference type="AlphaFoldDB" id="A0A3P7KFJ3"/>
<comment type="similarity">
    <text evidence="1">Belongs to the class-II aminoacyl-tRNA synthetase family.</text>
</comment>
<dbReference type="GO" id="GO:0005739">
    <property type="term" value="C:mitochondrion"/>
    <property type="evidence" value="ECO:0007669"/>
    <property type="project" value="TreeGrafter"/>
</dbReference>
<dbReference type="SUPFAM" id="SSF50447">
    <property type="entry name" value="Translation proteins"/>
    <property type="match status" value="1"/>
</dbReference>
<dbReference type="SUPFAM" id="SSF55186">
    <property type="entry name" value="ThrRS/AlaRS common domain"/>
    <property type="match status" value="1"/>
</dbReference>
<keyword evidence="12" id="KW-1185">Reference proteome</keyword>
<dbReference type="Gene3D" id="3.30.980.10">
    <property type="entry name" value="Threonyl-trna Synthetase, Chain A, domain 2"/>
    <property type="match status" value="1"/>
</dbReference>
<evidence type="ECO:0000256" key="9">
    <source>
        <dbReference type="ARBA" id="ARBA00023146"/>
    </source>
</evidence>